<accession>A0ABS6B1A1</accession>
<sequence>MHIPHRTSTVTEYDDMKPKAVGLVRTDKSGLTAPQRAIDIRRHAEQLGYRYLYTVRPPDDHPDPIGYALSIAFAVHAAAIVIYDPETVDNTSARVCDACNLETACPPTPWAAASDGTNDPAHARPDRALTVPESHRIMQQHRACRAALCPRKASALGCLVKAGKVIPPTASPRERAAARGLPFPIANNDHHAVVGPDAQTLIDVLEALAEPRTNARPDYRDEPESIRERLCTLNTRIPVGYKVDRKPAPPYGWNLRAADGTIVSSGSPDIIESAHRCRGTSAGAPHDAPSLLQAQPRPHTSIHTRG</sequence>
<organism evidence="2 3">
    <name type="scientific">Nocardia albiluteola</name>
    <dbReference type="NCBI Taxonomy" id="2842303"/>
    <lineage>
        <taxon>Bacteria</taxon>
        <taxon>Bacillati</taxon>
        <taxon>Actinomycetota</taxon>
        <taxon>Actinomycetes</taxon>
        <taxon>Mycobacteriales</taxon>
        <taxon>Nocardiaceae</taxon>
        <taxon>Nocardia</taxon>
    </lineage>
</organism>
<evidence type="ECO:0008006" key="4">
    <source>
        <dbReference type="Google" id="ProtNLM"/>
    </source>
</evidence>
<reference evidence="2 3" key="1">
    <citation type="submission" date="2021-06" db="EMBL/GenBank/DDBJ databases">
        <title>Actinomycetes sequencing.</title>
        <authorList>
            <person name="Shan Q."/>
        </authorList>
    </citation>
    <scope>NUCLEOTIDE SEQUENCE [LARGE SCALE GENOMIC DNA]</scope>
    <source>
        <strain evidence="2 3">NEAU-G5</strain>
    </source>
</reference>
<dbReference type="Proteomes" id="UP000733379">
    <property type="component" value="Unassembled WGS sequence"/>
</dbReference>
<protein>
    <recommendedName>
        <fullName evidence="4">4Fe-4S Wbl-type domain-containing protein</fullName>
    </recommendedName>
</protein>
<proteinExistence type="predicted"/>
<feature type="region of interest" description="Disordered" evidence="1">
    <location>
        <begin position="277"/>
        <end position="306"/>
    </location>
</feature>
<evidence type="ECO:0000256" key="1">
    <source>
        <dbReference type="SAM" id="MobiDB-lite"/>
    </source>
</evidence>
<gene>
    <name evidence="2" type="ORF">KO481_16165</name>
</gene>
<comment type="caution">
    <text evidence="2">The sequence shown here is derived from an EMBL/GenBank/DDBJ whole genome shotgun (WGS) entry which is preliminary data.</text>
</comment>
<dbReference type="EMBL" id="JAHKNI010000005">
    <property type="protein sequence ID" value="MBU3063055.1"/>
    <property type="molecule type" value="Genomic_DNA"/>
</dbReference>
<dbReference type="RefSeq" id="WP_215917982.1">
    <property type="nucleotide sequence ID" value="NZ_JAHKNI010000005.1"/>
</dbReference>
<keyword evidence="3" id="KW-1185">Reference proteome</keyword>
<evidence type="ECO:0000313" key="2">
    <source>
        <dbReference type="EMBL" id="MBU3063055.1"/>
    </source>
</evidence>
<name>A0ABS6B1A1_9NOCA</name>
<evidence type="ECO:0000313" key="3">
    <source>
        <dbReference type="Proteomes" id="UP000733379"/>
    </source>
</evidence>